<protein>
    <recommendedName>
        <fullName evidence="10">G-protein coupled receptors family 1 profile domain-containing protein</fullName>
    </recommendedName>
</protein>
<keyword evidence="7" id="KW-0807">Transducer</keyword>
<evidence type="ECO:0000256" key="1">
    <source>
        <dbReference type="ARBA" id="ARBA00004141"/>
    </source>
</evidence>
<feature type="transmembrane region" description="Helical" evidence="9">
    <location>
        <begin position="120"/>
        <end position="141"/>
    </location>
</feature>
<feature type="region of interest" description="Disordered" evidence="8">
    <location>
        <begin position="202"/>
        <end position="224"/>
    </location>
</feature>
<evidence type="ECO:0000256" key="8">
    <source>
        <dbReference type="SAM" id="MobiDB-lite"/>
    </source>
</evidence>
<proteinExistence type="predicted"/>
<name>A0A7M7HMB4_STRPU</name>
<dbReference type="AlphaFoldDB" id="A0A7M7HMB4"/>
<feature type="transmembrane region" description="Helical" evidence="9">
    <location>
        <begin position="6"/>
        <end position="29"/>
    </location>
</feature>
<dbReference type="Proteomes" id="UP000007110">
    <property type="component" value="Unassembled WGS sequence"/>
</dbReference>
<evidence type="ECO:0000256" key="7">
    <source>
        <dbReference type="ARBA" id="ARBA00023224"/>
    </source>
</evidence>
<dbReference type="KEGG" id="spu:753270"/>
<keyword evidence="2 9" id="KW-0812">Transmembrane</keyword>
<dbReference type="RefSeq" id="XP_011671385.1">
    <property type="nucleotide sequence ID" value="XM_011673083.2"/>
</dbReference>
<keyword evidence="3 9" id="KW-1133">Transmembrane helix</keyword>
<feature type="domain" description="G-protein coupled receptors family 1 profile" evidence="10">
    <location>
        <begin position="22"/>
        <end position="418"/>
    </location>
</feature>
<organism evidence="11 12">
    <name type="scientific">Strongylocentrotus purpuratus</name>
    <name type="common">Purple sea urchin</name>
    <dbReference type="NCBI Taxonomy" id="7668"/>
    <lineage>
        <taxon>Eukaryota</taxon>
        <taxon>Metazoa</taxon>
        <taxon>Echinodermata</taxon>
        <taxon>Eleutherozoa</taxon>
        <taxon>Echinozoa</taxon>
        <taxon>Echinoidea</taxon>
        <taxon>Euechinoidea</taxon>
        <taxon>Echinacea</taxon>
        <taxon>Camarodonta</taxon>
        <taxon>Echinidea</taxon>
        <taxon>Strongylocentrotidae</taxon>
        <taxon>Strongylocentrotus</taxon>
    </lineage>
</organism>
<keyword evidence="6" id="KW-0675">Receptor</keyword>
<feature type="transmembrane region" description="Helical" evidence="9">
    <location>
        <begin position="41"/>
        <end position="59"/>
    </location>
</feature>
<dbReference type="Gene3D" id="1.20.1070.10">
    <property type="entry name" value="Rhodopsin 7-helix transmembrane proteins"/>
    <property type="match status" value="2"/>
</dbReference>
<dbReference type="PANTHER" id="PTHR24238:SF47">
    <property type="entry name" value="ECDYSTEROIDS_DOPAMINE RECEPTOR-RELATED"/>
    <property type="match status" value="1"/>
</dbReference>
<dbReference type="PANTHER" id="PTHR24238">
    <property type="entry name" value="G-PROTEIN COUPLED RECEPTOR"/>
    <property type="match status" value="1"/>
</dbReference>
<evidence type="ECO:0000313" key="11">
    <source>
        <dbReference type="EnsemblMetazoa" id="XP_011671385"/>
    </source>
</evidence>
<evidence type="ECO:0000256" key="5">
    <source>
        <dbReference type="ARBA" id="ARBA00023136"/>
    </source>
</evidence>
<keyword evidence="4" id="KW-0297">G-protein coupled receptor</keyword>
<dbReference type="InterPro" id="IPR017452">
    <property type="entry name" value="GPCR_Rhodpsn_7TM"/>
</dbReference>
<evidence type="ECO:0000256" key="6">
    <source>
        <dbReference type="ARBA" id="ARBA00023170"/>
    </source>
</evidence>
<reference evidence="12" key="1">
    <citation type="submission" date="2015-02" db="EMBL/GenBank/DDBJ databases">
        <title>Genome sequencing for Strongylocentrotus purpuratus.</title>
        <authorList>
            <person name="Murali S."/>
            <person name="Liu Y."/>
            <person name="Vee V."/>
            <person name="English A."/>
            <person name="Wang M."/>
            <person name="Skinner E."/>
            <person name="Han Y."/>
            <person name="Muzny D.M."/>
            <person name="Worley K.C."/>
            <person name="Gibbs R.A."/>
        </authorList>
    </citation>
    <scope>NUCLEOTIDE SEQUENCE</scope>
</reference>
<dbReference type="GO" id="GO:0007218">
    <property type="term" value="P:neuropeptide signaling pathway"/>
    <property type="evidence" value="ECO:0000318"/>
    <property type="project" value="GO_Central"/>
</dbReference>
<accession>A0A7M7HMB4</accession>
<dbReference type="Pfam" id="PF00001">
    <property type="entry name" value="7tm_1"/>
    <property type="match status" value="1"/>
</dbReference>
<feature type="transmembrane region" description="Helical" evidence="9">
    <location>
        <begin position="398"/>
        <end position="421"/>
    </location>
</feature>
<evidence type="ECO:0000313" key="12">
    <source>
        <dbReference type="Proteomes" id="UP000007110"/>
    </source>
</evidence>
<dbReference type="SUPFAM" id="SSF81321">
    <property type="entry name" value="Family A G protein-coupled receptor-like"/>
    <property type="match status" value="1"/>
</dbReference>
<evidence type="ECO:0000256" key="2">
    <source>
        <dbReference type="ARBA" id="ARBA00022692"/>
    </source>
</evidence>
<reference evidence="11" key="2">
    <citation type="submission" date="2021-01" db="UniProtKB">
        <authorList>
            <consortium name="EnsemblMetazoa"/>
        </authorList>
    </citation>
    <scope>IDENTIFICATION</scope>
</reference>
<comment type="subcellular location">
    <subcellularLocation>
        <location evidence="1">Membrane</location>
        <topology evidence="1">Multi-pass membrane protein</topology>
    </subcellularLocation>
</comment>
<evidence type="ECO:0000256" key="3">
    <source>
        <dbReference type="ARBA" id="ARBA00022989"/>
    </source>
</evidence>
<dbReference type="GO" id="GO:0008528">
    <property type="term" value="F:G protein-coupled peptide receptor activity"/>
    <property type="evidence" value="ECO:0000318"/>
    <property type="project" value="GO_Central"/>
</dbReference>
<dbReference type="EnsemblMetazoa" id="XM_011673083">
    <property type="protein sequence ID" value="XP_011671385"/>
    <property type="gene ID" value="LOC753270"/>
</dbReference>
<dbReference type="OMA" id="HLGWMTH"/>
<dbReference type="CDD" id="cd00637">
    <property type="entry name" value="7tm_classA_rhodopsin-like"/>
    <property type="match status" value="1"/>
</dbReference>
<dbReference type="PROSITE" id="PS50262">
    <property type="entry name" value="G_PROTEIN_RECEP_F1_2"/>
    <property type="match status" value="1"/>
</dbReference>
<dbReference type="GeneID" id="753270"/>
<evidence type="ECO:0000256" key="4">
    <source>
        <dbReference type="ARBA" id="ARBA00023040"/>
    </source>
</evidence>
<dbReference type="PRINTS" id="PR00237">
    <property type="entry name" value="GPCRRHODOPSN"/>
</dbReference>
<keyword evidence="5 9" id="KW-0472">Membrane</keyword>
<feature type="transmembrane region" description="Helical" evidence="9">
    <location>
        <begin position="79"/>
        <end position="99"/>
    </location>
</feature>
<evidence type="ECO:0000256" key="9">
    <source>
        <dbReference type="SAM" id="Phobius"/>
    </source>
</evidence>
<feature type="transmembrane region" description="Helical" evidence="9">
    <location>
        <begin position="161"/>
        <end position="183"/>
    </location>
</feature>
<feature type="transmembrane region" description="Helical" evidence="9">
    <location>
        <begin position="357"/>
        <end position="378"/>
    </location>
</feature>
<dbReference type="InterPro" id="IPR000276">
    <property type="entry name" value="GPCR_Rhodpsn"/>
</dbReference>
<dbReference type="OrthoDB" id="5969463at2759"/>
<dbReference type="InParanoid" id="A0A7M7HMB4"/>
<evidence type="ECO:0000259" key="10">
    <source>
        <dbReference type="PROSITE" id="PS50262"/>
    </source>
</evidence>
<keyword evidence="12" id="KW-1185">Reference proteome</keyword>
<sequence>MEAYTWCLVVLLCVVAVVGIPGNILVMLIYQRKARRLSMNVYISGLAAVDLFVCGLTAYRLYSWINEKQFHNNTVCQLFTWIGFWSEMMTAFMTTAIALDRYVSVCKPHAAIITPMRAMISIGFCTVISGLLSLFSFLIYGVDPASHECMIMESGALLYSFAAMTFSAFAVLMVSALIFYWLMFREVRKRTKKVGPRFLHVKPRNESSTPRPEPTIVRSRSVPCSPTHCRGKARSKWNQAHRLMISNQLEQRMTLVSLATSFQTGQLQSSPIGIETVSIRQNTFLTADIQTWDVGLPRHSSTSGLDLSSDMRSRASSSVHNFGSHIALSSTTCQSRETNAVKANNQPALRRRRTGKMLLLATVVFVITWTARCIMWLIEFQAVEWWHDIRQNNDFVFAVLIVLQHIYYTTPAVNPIIYSYVNPRFREDCAKVVNRLCRRREVL</sequence>
<dbReference type="GO" id="GO:0005886">
    <property type="term" value="C:plasma membrane"/>
    <property type="evidence" value="ECO:0000318"/>
    <property type="project" value="GO_Central"/>
</dbReference>